<gene>
    <name evidence="1" type="ORF">Rhe02_40110</name>
</gene>
<dbReference type="EMBL" id="BONY01000022">
    <property type="protein sequence ID" value="GIH05944.1"/>
    <property type="molecule type" value="Genomic_DNA"/>
</dbReference>
<evidence type="ECO:0000313" key="1">
    <source>
        <dbReference type="EMBL" id="GIH05944.1"/>
    </source>
</evidence>
<evidence type="ECO:0000313" key="2">
    <source>
        <dbReference type="Proteomes" id="UP000612899"/>
    </source>
</evidence>
<sequence>MAQDEKLVGRGDVSRETKMWRGSSASALNAADNHLRSSATAAAVTENEAHVVLRKESLWRCTTASHCDDCSPSAAN</sequence>
<proteinExistence type="predicted"/>
<dbReference type="AlphaFoldDB" id="A0A8J3Q9I9"/>
<name>A0A8J3Q9I9_9ACTN</name>
<organism evidence="1 2">
    <name type="scientific">Rhizocola hellebori</name>
    <dbReference type="NCBI Taxonomy" id="1392758"/>
    <lineage>
        <taxon>Bacteria</taxon>
        <taxon>Bacillati</taxon>
        <taxon>Actinomycetota</taxon>
        <taxon>Actinomycetes</taxon>
        <taxon>Micromonosporales</taxon>
        <taxon>Micromonosporaceae</taxon>
        <taxon>Rhizocola</taxon>
    </lineage>
</organism>
<keyword evidence="2" id="KW-1185">Reference proteome</keyword>
<reference evidence="1" key="1">
    <citation type="submission" date="2021-01" db="EMBL/GenBank/DDBJ databases">
        <title>Whole genome shotgun sequence of Rhizocola hellebori NBRC 109834.</title>
        <authorList>
            <person name="Komaki H."/>
            <person name="Tamura T."/>
        </authorList>
    </citation>
    <scope>NUCLEOTIDE SEQUENCE</scope>
    <source>
        <strain evidence="1">NBRC 109834</strain>
    </source>
</reference>
<comment type="caution">
    <text evidence="1">The sequence shown here is derived from an EMBL/GenBank/DDBJ whole genome shotgun (WGS) entry which is preliminary data.</text>
</comment>
<accession>A0A8J3Q9I9</accession>
<dbReference type="Proteomes" id="UP000612899">
    <property type="component" value="Unassembled WGS sequence"/>
</dbReference>
<protein>
    <submittedName>
        <fullName evidence="1">Uncharacterized protein</fullName>
    </submittedName>
</protein>